<reference evidence="1 2" key="1">
    <citation type="submission" date="2022-02" db="EMBL/GenBank/DDBJ databases">
        <authorList>
            <person name="Min J."/>
        </authorList>
    </citation>
    <scope>NUCLEOTIDE SEQUENCE [LARGE SCALE GENOMIC DNA]</scope>
    <source>
        <strain evidence="1 2">GR10-1</strain>
    </source>
</reference>
<evidence type="ECO:0000313" key="1">
    <source>
        <dbReference type="EMBL" id="MCH5598628.1"/>
    </source>
</evidence>
<organism evidence="1 2">
    <name type="scientific">Niabella ginsengisoli</name>
    <dbReference type="NCBI Taxonomy" id="522298"/>
    <lineage>
        <taxon>Bacteria</taxon>
        <taxon>Pseudomonadati</taxon>
        <taxon>Bacteroidota</taxon>
        <taxon>Chitinophagia</taxon>
        <taxon>Chitinophagales</taxon>
        <taxon>Chitinophagaceae</taxon>
        <taxon>Niabella</taxon>
    </lineage>
</organism>
<evidence type="ECO:0008006" key="3">
    <source>
        <dbReference type="Google" id="ProtNLM"/>
    </source>
</evidence>
<gene>
    <name evidence="1" type="ORF">MKP09_12265</name>
</gene>
<evidence type="ECO:0000313" key="2">
    <source>
        <dbReference type="Proteomes" id="UP001202248"/>
    </source>
</evidence>
<dbReference type="EMBL" id="JAKWBL010000002">
    <property type="protein sequence ID" value="MCH5598628.1"/>
    <property type="molecule type" value="Genomic_DNA"/>
</dbReference>
<name>A0ABS9SJT2_9BACT</name>
<dbReference type="Proteomes" id="UP001202248">
    <property type="component" value="Unassembled WGS sequence"/>
</dbReference>
<proteinExistence type="predicted"/>
<dbReference type="RefSeq" id="WP_240830292.1">
    <property type="nucleotide sequence ID" value="NZ_JAKWBL010000002.1"/>
</dbReference>
<dbReference type="Gene3D" id="1.20.120.330">
    <property type="entry name" value="Nucleotidyltransferases domain 2"/>
    <property type="match status" value="1"/>
</dbReference>
<sequence>MDLFFNPEIERRKQLNTLPENFMLIAAQAIFFPDGRPHIVRLNEEVSAEVKVKKGVDTSSPNFWANIDEVEHVKLNETEFLNCGHSTLILFKDGYQLTFDFQYNKQLSNEHLAVAKEFLEVSKYSLEKNLLYAFLDNAFSTIELLAKTNLFLETNKSVLGRTNHSTIKSEFNKRFKNSQNDFETERREAFNKLSNIRAKARYLEGQINIEKGELTSIFEIVEKMFLELSNRTKFNHS</sequence>
<accession>A0ABS9SJT2</accession>
<keyword evidence="2" id="KW-1185">Reference proteome</keyword>
<protein>
    <recommendedName>
        <fullName evidence="3">HEPN domain-containing protein</fullName>
    </recommendedName>
</protein>
<comment type="caution">
    <text evidence="1">The sequence shown here is derived from an EMBL/GenBank/DDBJ whole genome shotgun (WGS) entry which is preliminary data.</text>
</comment>